<keyword evidence="3" id="KW-0349">Heme</keyword>
<dbReference type="Gramene" id="MELO3C030990.2.1">
    <property type="protein sequence ID" value="MELO3C030990.2.1"/>
    <property type="gene ID" value="MELO3C030990.2"/>
</dbReference>
<dbReference type="GO" id="GO:0020037">
    <property type="term" value="F:heme binding"/>
    <property type="evidence" value="ECO:0007669"/>
    <property type="project" value="InterPro"/>
</dbReference>
<keyword evidence="8" id="KW-1133">Transmembrane helix</keyword>
<keyword evidence="8" id="KW-0812">Transmembrane</keyword>
<protein>
    <recommendedName>
        <fullName evidence="10">Cytochrome P450 94A1-like</fullName>
    </recommendedName>
</protein>
<evidence type="ECO:0000256" key="4">
    <source>
        <dbReference type="ARBA" id="ARBA00022723"/>
    </source>
</evidence>
<sequence length="243" mass="28093">MDILTPFIFLTFFSFFIYFLFFTSTKSKSKPQQGFKHFPFVGTLPLFLLNRHRFLDWSTEVLRNCRTNTAVYKRPGKVSIFFGTGIFNSDGEIWKVQRKTASYEFHTKSLRNFVLENAIVEIQSRLLPHFGKACETERILDLQDVLERFAFDNVCRLAFNYDPACLGGDGTAAAEFMRSFENAANLISGRFMYAFPGFYKVKKFFNIGSEKTLKESVAVVHKSAEDIIHSRLEEKNTTQIEND</sequence>
<evidence type="ECO:0000256" key="5">
    <source>
        <dbReference type="ARBA" id="ARBA00023002"/>
    </source>
</evidence>
<reference evidence="9" key="1">
    <citation type="submission" date="2023-03" db="UniProtKB">
        <authorList>
            <consortium name="EnsemblPlants"/>
        </authorList>
    </citation>
    <scope>IDENTIFICATION</scope>
</reference>
<evidence type="ECO:0000256" key="3">
    <source>
        <dbReference type="ARBA" id="ARBA00022617"/>
    </source>
</evidence>
<keyword evidence="5" id="KW-0560">Oxidoreductase</keyword>
<dbReference type="Gene3D" id="1.10.630.10">
    <property type="entry name" value="Cytochrome P450"/>
    <property type="match status" value="1"/>
</dbReference>
<dbReference type="PANTHER" id="PTHR24296">
    <property type="entry name" value="CYTOCHROME P450"/>
    <property type="match status" value="1"/>
</dbReference>
<dbReference type="Pfam" id="PF00067">
    <property type="entry name" value="p450"/>
    <property type="match status" value="1"/>
</dbReference>
<keyword evidence="7" id="KW-0503">Monooxygenase</keyword>
<dbReference type="InterPro" id="IPR001128">
    <property type="entry name" value="Cyt_P450"/>
</dbReference>
<dbReference type="GO" id="GO:0004497">
    <property type="term" value="F:monooxygenase activity"/>
    <property type="evidence" value="ECO:0007669"/>
    <property type="project" value="UniProtKB-KW"/>
</dbReference>
<accession>A0A9I9EA95</accession>
<evidence type="ECO:0000256" key="2">
    <source>
        <dbReference type="ARBA" id="ARBA00010617"/>
    </source>
</evidence>
<evidence type="ECO:0000256" key="1">
    <source>
        <dbReference type="ARBA" id="ARBA00001971"/>
    </source>
</evidence>
<comment type="cofactor">
    <cofactor evidence="1">
        <name>heme</name>
        <dbReference type="ChEBI" id="CHEBI:30413"/>
    </cofactor>
</comment>
<evidence type="ECO:0000256" key="7">
    <source>
        <dbReference type="ARBA" id="ARBA00023033"/>
    </source>
</evidence>
<evidence type="ECO:0000256" key="8">
    <source>
        <dbReference type="SAM" id="Phobius"/>
    </source>
</evidence>
<keyword evidence="6" id="KW-0408">Iron</keyword>
<evidence type="ECO:0000313" key="9">
    <source>
        <dbReference type="EnsemblPlants" id="MELO3C030990.2.1"/>
    </source>
</evidence>
<evidence type="ECO:0000256" key="6">
    <source>
        <dbReference type="ARBA" id="ARBA00023004"/>
    </source>
</evidence>
<organism evidence="9">
    <name type="scientific">Cucumis melo</name>
    <name type="common">Muskmelon</name>
    <dbReference type="NCBI Taxonomy" id="3656"/>
    <lineage>
        <taxon>Eukaryota</taxon>
        <taxon>Viridiplantae</taxon>
        <taxon>Streptophyta</taxon>
        <taxon>Embryophyta</taxon>
        <taxon>Tracheophyta</taxon>
        <taxon>Spermatophyta</taxon>
        <taxon>Magnoliopsida</taxon>
        <taxon>eudicotyledons</taxon>
        <taxon>Gunneridae</taxon>
        <taxon>Pentapetalae</taxon>
        <taxon>rosids</taxon>
        <taxon>fabids</taxon>
        <taxon>Cucurbitales</taxon>
        <taxon>Cucurbitaceae</taxon>
        <taxon>Benincaseae</taxon>
        <taxon>Cucumis</taxon>
    </lineage>
</organism>
<comment type="similarity">
    <text evidence="2">Belongs to the cytochrome P450 family.</text>
</comment>
<dbReference type="EnsemblPlants" id="MELO3C030990.2.1">
    <property type="protein sequence ID" value="MELO3C030990.2.1"/>
    <property type="gene ID" value="MELO3C030990.2"/>
</dbReference>
<keyword evidence="4" id="KW-0479">Metal-binding</keyword>
<keyword evidence="8" id="KW-0472">Membrane</keyword>
<proteinExistence type="inferred from homology"/>
<dbReference type="SUPFAM" id="SSF48264">
    <property type="entry name" value="Cytochrome P450"/>
    <property type="match status" value="1"/>
</dbReference>
<dbReference type="InterPro" id="IPR036396">
    <property type="entry name" value="Cyt_P450_sf"/>
</dbReference>
<name>A0A9I9EA95_CUCME</name>
<feature type="transmembrane region" description="Helical" evidence="8">
    <location>
        <begin position="6"/>
        <end position="23"/>
    </location>
</feature>
<evidence type="ECO:0008006" key="10">
    <source>
        <dbReference type="Google" id="ProtNLM"/>
    </source>
</evidence>
<dbReference type="AlphaFoldDB" id="A0A9I9EA95"/>
<dbReference type="GO" id="GO:0016705">
    <property type="term" value="F:oxidoreductase activity, acting on paired donors, with incorporation or reduction of molecular oxygen"/>
    <property type="evidence" value="ECO:0007669"/>
    <property type="project" value="InterPro"/>
</dbReference>
<dbReference type="GO" id="GO:0005506">
    <property type="term" value="F:iron ion binding"/>
    <property type="evidence" value="ECO:0007669"/>
    <property type="project" value="InterPro"/>
</dbReference>